<feature type="region of interest" description="Disordered" evidence="5">
    <location>
        <begin position="1297"/>
        <end position="1318"/>
    </location>
</feature>
<dbReference type="InterPro" id="IPR008984">
    <property type="entry name" value="SMAD_FHA_dom_sf"/>
</dbReference>
<dbReference type="InterPro" id="IPR032030">
    <property type="entry name" value="YscD_cytoplasmic_dom"/>
</dbReference>
<reference evidence="8" key="1">
    <citation type="submission" date="2020-12" db="EMBL/GenBank/DDBJ databases">
        <title>Leucobacter sp. CAS2, isolated from Chromium sludge.</title>
        <authorList>
            <person name="Xu Z."/>
        </authorList>
    </citation>
    <scope>NUCLEOTIDE SEQUENCE</scope>
    <source>
        <strain evidence="8">CSA2</strain>
    </source>
</reference>
<dbReference type="Gene3D" id="2.60.200.20">
    <property type="match status" value="1"/>
</dbReference>
<dbReference type="Pfam" id="PF16697">
    <property type="entry name" value="Yop-YscD_cpl"/>
    <property type="match status" value="1"/>
</dbReference>
<dbReference type="PANTHER" id="PTHR22683:SF1">
    <property type="entry name" value="TYPE VII SECRETION SYSTEM PROTEIN ESSC"/>
    <property type="match status" value="1"/>
</dbReference>
<evidence type="ECO:0000256" key="1">
    <source>
        <dbReference type="ARBA" id="ARBA00022553"/>
    </source>
</evidence>
<evidence type="ECO:0000256" key="5">
    <source>
        <dbReference type="SAM" id="MobiDB-lite"/>
    </source>
</evidence>
<feature type="binding site" evidence="4">
    <location>
        <begin position="615"/>
        <end position="622"/>
    </location>
    <ligand>
        <name>ATP</name>
        <dbReference type="ChEBI" id="CHEBI:30616"/>
    </ligand>
</feature>
<feature type="region of interest" description="Disordered" evidence="5">
    <location>
        <begin position="61"/>
        <end position="80"/>
    </location>
</feature>
<dbReference type="PANTHER" id="PTHR22683">
    <property type="entry name" value="SPORULATION PROTEIN RELATED"/>
    <property type="match status" value="1"/>
</dbReference>
<feature type="region of interest" description="Disordered" evidence="5">
    <location>
        <begin position="407"/>
        <end position="433"/>
    </location>
</feature>
<dbReference type="GO" id="GO:0005524">
    <property type="term" value="F:ATP binding"/>
    <property type="evidence" value="ECO:0007669"/>
    <property type="project" value="UniProtKB-UniRule"/>
</dbReference>
<feature type="domain" description="FtsK" evidence="7">
    <location>
        <begin position="934"/>
        <end position="1115"/>
    </location>
</feature>
<dbReference type="Gene3D" id="3.40.50.300">
    <property type="entry name" value="P-loop containing nucleotide triphosphate hydrolases"/>
    <property type="match status" value="4"/>
</dbReference>
<comment type="caution">
    <text evidence="8">The sequence shown here is derived from an EMBL/GenBank/DDBJ whole genome shotgun (WGS) entry which is preliminary data.</text>
</comment>
<dbReference type="SMART" id="SM00240">
    <property type="entry name" value="FHA"/>
    <property type="match status" value="1"/>
</dbReference>
<evidence type="ECO:0000256" key="3">
    <source>
        <dbReference type="ARBA" id="ARBA00022840"/>
    </source>
</evidence>
<proteinExistence type="predicted"/>
<feature type="region of interest" description="Disordered" evidence="5">
    <location>
        <begin position="1430"/>
        <end position="1471"/>
    </location>
</feature>
<evidence type="ECO:0000313" key="9">
    <source>
        <dbReference type="Proteomes" id="UP000618733"/>
    </source>
</evidence>
<evidence type="ECO:0000313" key="8">
    <source>
        <dbReference type="EMBL" id="MBK0422060.1"/>
    </source>
</evidence>
<dbReference type="InterPro" id="IPR003593">
    <property type="entry name" value="AAA+_ATPase"/>
</dbReference>
<dbReference type="SUPFAM" id="SSF49879">
    <property type="entry name" value="SMAD/FHA domain"/>
    <property type="match status" value="1"/>
</dbReference>
<dbReference type="SMART" id="SM00382">
    <property type="entry name" value="AAA"/>
    <property type="match status" value="3"/>
</dbReference>
<dbReference type="CDD" id="cd01127">
    <property type="entry name" value="TrwB_TraG_TraD_VirD4"/>
    <property type="match status" value="1"/>
</dbReference>
<dbReference type="InterPro" id="IPR027417">
    <property type="entry name" value="P-loop_NTPase"/>
</dbReference>
<sequence>MRVLSGAQTGVEYLLPEGEALIGRTRGNRIELMDSSVSRAHARIEVRGDRVDIHDLDSVNGTRMVSKGRPARPGSGKPDAENGIPLVLRLPGEVEFGIVRVRFESFPWPTERVLLPDLPVVLTSPRVAEVYDPEPLELPTPPEDPEPATFPLVATISPVFAAIVLFALTRSPFSLVFAALAPFTLIGSWLDSRGRARRMHKGRERTFLDSLGRARSTMSLRAEEERTARLAESPGSADLIDAPDSPDSILWSRGVEHRPFLECRLGLATLESRQELRAASRSAAPSASPLEEAVQELQRTFRVVQNVPVTERLGRCGSLGVSGDAEGAASLVRSLIVQIAALHSPAQVVLAAIADADQAARAWSWLKWLPHVNSAFSPLRAPHLAADPDTANELLGALEALVHTRTDSPGTDALRSHLPRSLGGANDRRSPVTEPGPLPRVILLVFSVAFVDQHRLVQLLGSAPDAGVHCVWLAKDQSRLPAACRTAISISPERSQVHFVRHGRVVPLTQPEALDLESSERFARALAPILDGGALPVAGRHLPATAHLTQLLPAAVSESQAAVRDRWRSTLSLVREWTPNIIRTENGLRAVVGLGTDGPVELDLRVHGPHALIAGTTGSGKSEFLQSWIVSLASSYSPDRLNFLLFDYKGGSAFSVCSELPHVVGLVTDLDPREVERAFTSLRAELLARERLLRAKGVPDLATLERRNDPEAPANLIIVVDEFAALAAENPKFVPGLLDIAQRGRSLGLHAILGTQRPTGVISDALRANTNLRVALRTTDAGESTDIIGTPDAAEFPIEAPGRAAVRIGGCRPLTFQAGYIGGVTGRDFPDEISITDLGFAGSTPRDLAPEVHSHEKCSDPKLRDLDRFVSVIRAASHTAGCATPRRPWVEPLSESLVLDEILDPAHRSPQNRIERPPRLEIALGMLDEPTRQRQGVFNVDLTKHGNLLIFGAPHSGKTTALITAACALARTRPDARIYGLDCAGGALAPLAELPQTGAIVGLEERNRVGRLLRLLREMLDEPAAGSNETRGNGRATQPPTLLLIDELSALEDGPEPSGGAQSVLSAIAEITRAGRNAGIHVVAATSRRTGVPSSLVECFGEQLALRLAAGADTQFLGLPAGAASEQPAGRAFQVGTHLEIQLALPFPVNRDEDEADRATQRGLERLARVLAHEQAGFPPAKRIPPVPERLLRSDLPPSQRQPFGFAIDAARHEPIGVPGRGILLVTGPAGSGRSTAVLSMLESMADEASATGRTLETALVTPHRSALGEAATWHAVGNDPETRRELAALLVSQCREAGRGPGQEKPDRRAVPGIGGAGPSPRRVVVIEDLGSFDGSGEEAALAALLKALRHSETTVIVEGENATIGSAWELAAPLRGARWAIALRPDANDTPSVFTSPFTGARRGDFAPGHGYLLHDGYLTPIQVALARTPEAASPHRRTDMRGRRGPETPTNPEATPGRRRFDAKRVGS</sequence>
<dbReference type="EMBL" id="JAEHOI010000007">
    <property type="protein sequence ID" value="MBK0422060.1"/>
    <property type="molecule type" value="Genomic_DNA"/>
</dbReference>
<dbReference type="RefSeq" id="WP_200132272.1">
    <property type="nucleotide sequence ID" value="NZ_JAEHOI010000007.1"/>
</dbReference>
<dbReference type="SUPFAM" id="SSF52540">
    <property type="entry name" value="P-loop containing nucleoside triphosphate hydrolases"/>
    <property type="match status" value="2"/>
</dbReference>
<feature type="compositionally biased region" description="Basic and acidic residues" evidence="5">
    <location>
        <begin position="1439"/>
        <end position="1449"/>
    </location>
</feature>
<keyword evidence="1" id="KW-0597">Phosphoprotein</keyword>
<feature type="binding site" evidence="4">
    <location>
        <begin position="952"/>
        <end position="959"/>
    </location>
    <ligand>
        <name>ATP</name>
        <dbReference type="ChEBI" id="CHEBI:30616"/>
    </ligand>
</feature>
<dbReference type="Pfam" id="PF01580">
    <property type="entry name" value="FtsK_SpoIIIE"/>
    <property type="match status" value="2"/>
</dbReference>
<keyword evidence="3 4" id="KW-0067">ATP-binding</keyword>
<organism evidence="8 9">
    <name type="scientific">Leucobacter edaphi</name>
    <dbReference type="NCBI Taxonomy" id="2796472"/>
    <lineage>
        <taxon>Bacteria</taxon>
        <taxon>Bacillati</taxon>
        <taxon>Actinomycetota</taxon>
        <taxon>Actinomycetes</taxon>
        <taxon>Micrococcales</taxon>
        <taxon>Microbacteriaceae</taxon>
        <taxon>Leucobacter</taxon>
    </lineage>
</organism>
<dbReference type="InterPro" id="IPR050206">
    <property type="entry name" value="FtsK/SpoIIIE/SftA"/>
</dbReference>
<gene>
    <name evidence="8" type="ORF">JD292_08230</name>
</gene>
<protein>
    <submittedName>
        <fullName evidence="8">FHA domain-containing protein</fullName>
    </submittedName>
</protein>
<dbReference type="PROSITE" id="PS50006">
    <property type="entry name" value="FHA_DOMAIN"/>
    <property type="match status" value="1"/>
</dbReference>
<evidence type="ECO:0000256" key="2">
    <source>
        <dbReference type="ARBA" id="ARBA00022741"/>
    </source>
</evidence>
<accession>A0A934UXI6</accession>
<dbReference type="InterPro" id="IPR002543">
    <property type="entry name" value="FtsK_dom"/>
</dbReference>
<feature type="compositionally biased region" description="Basic and acidic residues" evidence="5">
    <location>
        <begin position="1462"/>
        <end position="1471"/>
    </location>
</feature>
<name>A0A934UXI6_9MICO</name>
<keyword evidence="9" id="KW-1185">Reference proteome</keyword>
<dbReference type="GO" id="GO:0003677">
    <property type="term" value="F:DNA binding"/>
    <property type="evidence" value="ECO:0007669"/>
    <property type="project" value="InterPro"/>
</dbReference>
<feature type="domain" description="FHA" evidence="6">
    <location>
        <begin position="20"/>
        <end position="64"/>
    </location>
</feature>
<feature type="compositionally biased region" description="Basic and acidic residues" evidence="5">
    <location>
        <begin position="1297"/>
        <end position="1311"/>
    </location>
</feature>
<dbReference type="PROSITE" id="PS50901">
    <property type="entry name" value="FTSK"/>
    <property type="match status" value="2"/>
</dbReference>
<feature type="domain" description="FtsK" evidence="7">
    <location>
        <begin position="597"/>
        <end position="785"/>
    </location>
</feature>
<keyword evidence="2 4" id="KW-0547">Nucleotide-binding</keyword>
<evidence type="ECO:0000259" key="6">
    <source>
        <dbReference type="PROSITE" id="PS50006"/>
    </source>
</evidence>
<evidence type="ECO:0000259" key="7">
    <source>
        <dbReference type="PROSITE" id="PS50901"/>
    </source>
</evidence>
<dbReference type="Proteomes" id="UP000618733">
    <property type="component" value="Unassembled WGS sequence"/>
</dbReference>
<dbReference type="InterPro" id="IPR000253">
    <property type="entry name" value="FHA_dom"/>
</dbReference>
<evidence type="ECO:0000256" key="4">
    <source>
        <dbReference type="PROSITE-ProRule" id="PRU00289"/>
    </source>
</evidence>